<organism evidence="1 2">
    <name type="scientific">Azospirillum rugosum</name>
    <dbReference type="NCBI Taxonomy" id="416170"/>
    <lineage>
        <taxon>Bacteria</taxon>
        <taxon>Pseudomonadati</taxon>
        <taxon>Pseudomonadota</taxon>
        <taxon>Alphaproteobacteria</taxon>
        <taxon>Rhodospirillales</taxon>
        <taxon>Azospirillaceae</taxon>
        <taxon>Azospirillum</taxon>
    </lineage>
</organism>
<evidence type="ECO:0000313" key="2">
    <source>
        <dbReference type="Proteomes" id="UP000781958"/>
    </source>
</evidence>
<keyword evidence="2" id="KW-1185">Reference proteome</keyword>
<dbReference type="Proteomes" id="UP000781958">
    <property type="component" value="Unassembled WGS sequence"/>
</dbReference>
<evidence type="ECO:0000313" key="1">
    <source>
        <dbReference type="EMBL" id="MBP2293348.1"/>
    </source>
</evidence>
<dbReference type="RefSeq" id="WP_209767280.1">
    <property type="nucleotide sequence ID" value="NZ_JAGINP010000010.1"/>
</dbReference>
<sequence length="47" mass="5104">MNAAALSLRALFRLPLRQDAVTGCDETGERLTNLDQGTRIVANRSTS</sequence>
<protein>
    <submittedName>
        <fullName evidence="1">Uncharacterized protein</fullName>
    </submittedName>
</protein>
<proteinExistence type="predicted"/>
<accession>A0ABS4SMP2</accession>
<name>A0ABS4SMP2_9PROT</name>
<comment type="caution">
    <text evidence="1">The sequence shown here is derived from an EMBL/GenBank/DDBJ whole genome shotgun (WGS) entry which is preliminary data.</text>
</comment>
<gene>
    <name evidence="1" type="ORF">J2851_003131</name>
</gene>
<reference evidence="1 2" key="1">
    <citation type="submission" date="2021-03" db="EMBL/GenBank/DDBJ databases">
        <title>Genomic Encyclopedia of Type Strains, Phase III (KMG-III): the genomes of soil and plant-associated and newly described type strains.</title>
        <authorList>
            <person name="Whitman W."/>
        </authorList>
    </citation>
    <scope>NUCLEOTIDE SEQUENCE [LARGE SCALE GENOMIC DNA]</scope>
    <source>
        <strain evidence="1 2">IMMIB AFH-6</strain>
    </source>
</reference>
<dbReference type="EMBL" id="JAGINP010000010">
    <property type="protein sequence ID" value="MBP2293348.1"/>
    <property type="molecule type" value="Genomic_DNA"/>
</dbReference>